<accession>A0A8H4ABK8</accession>
<dbReference type="Proteomes" id="UP000439903">
    <property type="component" value="Unassembled WGS sequence"/>
</dbReference>
<dbReference type="AlphaFoldDB" id="A0A8H4ABK8"/>
<keyword evidence="2" id="KW-1185">Reference proteome</keyword>
<dbReference type="OrthoDB" id="2408391at2759"/>
<evidence type="ECO:0000313" key="1">
    <source>
        <dbReference type="EMBL" id="KAF0469312.1"/>
    </source>
</evidence>
<protein>
    <submittedName>
        <fullName evidence="1">Uncharacterized protein</fullName>
    </submittedName>
</protein>
<sequence>MSFSKFKISDIPKKRGSYNINIKAKLNSHLLLKDSDQILLGNLLDDSAPGVVEKKWDLSNQEHITDRDQFLRENGLDIDSNDIHCKCYREKEIVPNSQISAAHYPYAECLAFVTLYLHDNEICAIAGYLQHSEKCLISKPQHDPPYKLLPYIKKSVENLLGLNVRTSDILAQNARTVKNVFRNRTLIGDFRTLLTAIDISNIKKQIL</sequence>
<name>A0A8H4ABK8_GIGMA</name>
<dbReference type="EMBL" id="WTPW01000921">
    <property type="protein sequence ID" value="KAF0469312.1"/>
    <property type="molecule type" value="Genomic_DNA"/>
</dbReference>
<evidence type="ECO:0000313" key="2">
    <source>
        <dbReference type="Proteomes" id="UP000439903"/>
    </source>
</evidence>
<proteinExistence type="predicted"/>
<organism evidence="1 2">
    <name type="scientific">Gigaspora margarita</name>
    <dbReference type="NCBI Taxonomy" id="4874"/>
    <lineage>
        <taxon>Eukaryota</taxon>
        <taxon>Fungi</taxon>
        <taxon>Fungi incertae sedis</taxon>
        <taxon>Mucoromycota</taxon>
        <taxon>Glomeromycotina</taxon>
        <taxon>Glomeromycetes</taxon>
        <taxon>Diversisporales</taxon>
        <taxon>Gigasporaceae</taxon>
        <taxon>Gigaspora</taxon>
    </lineage>
</organism>
<reference evidence="1 2" key="1">
    <citation type="journal article" date="2019" name="Environ. Microbiol.">
        <title>At the nexus of three kingdoms: the genome of the mycorrhizal fungus Gigaspora margarita provides insights into plant, endobacterial and fungal interactions.</title>
        <authorList>
            <person name="Venice F."/>
            <person name="Ghignone S."/>
            <person name="Salvioli di Fossalunga A."/>
            <person name="Amselem J."/>
            <person name="Novero M."/>
            <person name="Xianan X."/>
            <person name="Sedzielewska Toro K."/>
            <person name="Morin E."/>
            <person name="Lipzen A."/>
            <person name="Grigoriev I.V."/>
            <person name="Henrissat B."/>
            <person name="Martin F.M."/>
            <person name="Bonfante P."/>
        </authorList>
    </citation>
    <scope>NUCLEOTIDE SEQUENCE [LARGE SCALE GENOMIC DNA]</scope>
    <source>
        <strain evidence="1 2">BEG34</strain>
    </source>
</reference>
<gene>
    <name evidence="1" type="ORF">F8M41_025591</name>
</gene>
<comment type="caution">
    <text evidence="1">The sequence shown here is derived from an EMBL/GenBank/DDBJ whole genome shotgun (WGS) entry which is preliminary data.</text>
</comment>